<dbReference type="Pfam" id="PF08240">
    <property type="entry name" value="ADH_N"/>
    <property type="match status" value="1"/>
</dbReference>
<reference evidence="8 9" key="1">
    <citation type="submission" date="2020-07" db="EMBL/GenBank/DDBJ databases">
        <title>Sequencing the genomes of 1000 actinobacteria strains.</title>
        <authorList>
            <person name="Klenk H.-P."/>
        </authorList>
    </citation>
    <scope>NUCLEOTIDE SEQUENCE [LARGE SCALE GENOMIC DNA]</scope>
    <source>
        <strain evidence="8 9">DSM 45975</strain>
    </source>
</reference>
<evidence type="ECO:0000256" key="3">
    <source>
        <dbReference type="ARBA" id="ARBA00022833"/>
    </source>
</evidence>
<dbReference type="SUPFAM" id="SSF51735">
    <property type="entry name" value="NAD(P)-binding Rossmann-fold domains"/>
    <property type="match status" value="1"/>
</dbReference>
<dbReference type="CDD" id="cd08230">
    <property type="entry name" value="glucose_DH"/>
    <property type="match status" value="1"/>
</dbReference>
<dbReference type="Pfam" id="PF16912">
    <property type="entry name" value="Glu_dehyd_C"/>
    <property type="match status" value="1"/>
</dbReference>
<dbReference type="SUPFAM" id="SSF50129">
    <property type="entry name" value="GroES-like"/>
    <property type="match status" value="1"/>
</dbReference>
<feature type="domain" description="Glucose dehydrogenase C-terminal" evidence="7">
    <location>
        <begin position="145"/>
        <end position="345"/>
    </location>
</feature>
<proteinExistence type="predicted"/>
<organism evidence="8 9">
    <name type="scientific">Halosaccharopolyspora lacisalsi</name>
    <dbReference type="NCBI Taxonomy" id="1000566"/>
    <lineage>
        <taxon>Bacteria</taxon>
        <taxon>Bacillati</taxon>
        <taxon>Actinomycetota</taxon>
        <taxon>Actinomycetes</taxon>
        <taxon>Pseudonocardiales</taxon>
        <taxon>Pseudonocardiaceae</taxon>
        <taxon>Halosaccharopolyspora</taxon>
    </lineage>
</organism>
<keyword evidence="9" id="KW-1185">Reference proteome</keyword>
<evidence type="ECO:0000313" key="9">
    <source>
        <dbReference type="Proteomes" id="UP000569329"/>
    </source>
</evidence>
<evidence type="ECO:0000259" key="6">
    <source>
        <dbReference type="Pfam" id="PF08240"/>
    </source>
</evidence>
<name>A0A839E350_9PSEU</name>
<keyword evidence="4" id="KW-0560">Oxidoreductase</keyword>
<dbReference type="InterPro" id="IPR013154">
    <property type="entry name" value="ADH-like_N"/>
</dbReference>
<gene>
    <name evidence="8" type="ORF">FHX42_004673</name>
</gene>
<evidence type="ECO:0000259" key="7">
    <source>
        <dbReference type="Pfam" id="PF16912"/>
    </source>
</evidence>
<dbReference type="EMBL" id="JACGWZ010000007">
    <property type="protein sequence ID" value="MBA8827289.1"/>
    <property type="molecule type" value="Genomic_DNA"/>
</dbReference>
<accession>A0A839E350</accession>
<dbReference type="GO" id="GO:0016491">
    <property type="term" value="F:oxidoreductase activity"/>
    <property type="evidence" value="ECO:0007669"/>
    <property type="project" value="UniProtKB-KW"/>
</dbReference>
<protein>
    <submittedName>
        <fullName evidence="8">Threonine dehydrogenase-like Zn-dependent dehydrogenase</fullName>
    </submittedName>
</protein>
<evidence type="ECO:0000313" key="8">
    <source>
        <dbReference type="EMBL" id="MBA8827289.1"/>
    </source>
</evidence>
<feature type="domain" description="Alcohol dehydrogenase-like N-terminal" evidence="6">
    <location>
        <begin position="26"/>
        <end position="128"/>
    </location>
</feature>
<dbReference type="InterPro" id="IPR036291">
    <property type="entry name" value="NAD(P)-bd_dom_sf"/>
</dbReference>
<evidence type="ECO:0000256" key="1">
    <source>
        <dbReference type="ARBA" id="ARBA00001947"/>
    </source>
</evidence>
<evidence type="ECO:0000256" key="2">
    <source>
        <dbReference type="ARBA" id="ARBA00022723"/>
    </source>
</evidence>
<dbReference type="RefSeq" id="WP_182546448.1">
    <property type="nucleotide sequence ID" value="NZ_JACGWZ010000007.1"/>
</dbReference>
<dbReference type="InterPro" id="IPR031640">
    <property type="entry name" value="Glu_dehyd_C"/>
</dbReference>
<comment type="cofactor">
    <cofactor evidence="1">
        <name>Zn(2+)</name>
        <dbReference type="ChEBI" id="CHEBI:29105"/>
    </cofactor>
</comment>
<dbReference type="Gene3D" id="3.90.180.10">
    <property type="entry name" value="Medium-chain alcohol dehydrogenases, catalytic domain"/>
    <property type="match status" value="1"/>
</dbReference>
<keyword evidence="3" id="KW-0862">Zinc</keyword>
<sequence length="347" mass="37616">MRAATVFPGKPESSRVDELAEPAPRPGELLVEGLLAGVCGTDTAVTENGHGSLPPGRERMVLFHESVGRVRQAPADSGFAEGDHVVGIVRRPDPRPCGACAAGDWDFCLNGEYTERGIKELDGFGSQLWTIEPDFAVRSTPSLGELAVLTEPTSIVAKAWEQVELIGRRTHFEPYNVLVTGAGPVGLLAALLGKRRGLDVHVLDKVTSGPKPELVRDLGAEYHTSLDELGFRPNLVIEATGSGTVVFDVLRRTARNAITVLTGISGQERTLPVPAGAINDELVLDNDVVVGSVNANLRHYRQAVRALDEADHDWLHRMISRRVPLTRWTDALEQRADDVKIVVDLQD</sequence>
<dbReference type="PANTHER" id="PTHR43189">
    <property type="entry name" value="ZINC-TYPE ALCOHOL DEHYDROGENASE-LIKE PROTEIN C1198.01-RELATED"/>
    <property type="match status" value="1"/>
</dbReference>
<dbReference type="GO" id="GO:0046872">
    <property type="term" value="F:metal ion binding"/>
    <property type="evidence" value="ECO:0007669"/>
    <property type="project" value="UniProtKB-KW"/>
</dbReference>
<evidence type="ECO:0000256" key="4">
    <source>
        <dbReference type="ARBA" id="ARBA00023002"/>
    </source>
</evidence>
<dbReference type="PANTHER" id="PTHR43189:SF2">
    <property type="entry name" value="GLUCOSE 1-DEHYDROGENASE"/>
    <property type="match status" value="1"/>
</dbReference>
<feature type="region of interest" description="Disordered" evidence="5">
    <location>
        <begin position="1"/>
        <end position="22"/>
    </location>
</feature>
<dbReference type="InterPro" id="IPR011032">
    <property type="entry name" value="GroES-like_sf"/>
</dbReference>
<dbReference type="AlphaFoldDB" id="A0A839E350"/>
<dbReference type="Gene3D" id="3.40.50.720">
    <property type="entry name" value="NAD(P)-binding Rossmann-like Domain"/>
    <property type="match status" value="1"/>
</dbReference>
<comment type="caution">
    <text evidence="8">The sequence shown here is derived from an EMBL/GenBank/DDBJ whole genome shotgun (WGS) entry which is preliminary data.</text>
</comment>
<dbReference type="Proteomes" id="UP000569329">
    <property type="component" value="Unassembled WGS sequence"/>
</dbReference>
<evidence type="ECO:0000256" key="5">
    <source>
        <dbReference type="SAM" id="MobiDB-lite"/>
    </source>
</evidence>
<keyword evidence="2" id="KW-0479">Metal-binding</keyword>